<proteinExistence type="predicted"/>
<sequence length="154" mass="16036">MRRSTILAALVAALSIGCGSSEPRQVPVTGKLTLNGEPLEGASVTFAPDPTNPVSTPGGASSGPDGAFTVKSADRDGLAPGKYKVLVIKSTLKNGAKVPDEFKDDPMMLVTSGLTVESLPPEYGNADTSPLRAEVTDDGDEFEFDVKQTAKKKK</sequence>
<feature type="region of interest" description="Disordered" evidence="1">
    <location>
        <begin position="40"/>
        <end position="68"/>
    </location>
</feature>
<dbReference type="RefSeq" id="WP_406694026.1">
    <property type="nucleotide sequence ID" value="NZ_CP155447.1"/>
</dbReference>
<keyword evidence="2" id="KW-0645">Protease</keyword>
<evidence type="ECO:0000256" key="1">
    <source>
        <dbReference type="SAM" id="MobiDB-lite"/>
    </source>
</evidence>
<dbReference type="PROSITE" id="PS51257">
    <property type="entry name" value="PROKAR_LIPOPROTEIN"/>
    <property type="match status" value="1"/>
</dbReference>
<name>A0AAU7C7F6_9BACT</name>
<organism evidence="2">
    <name type="scientific">Singulisphaera sp. Ch08</name>
    <dbReference type="NCBI Taxonomy" id="3120278"/>
    <lineage>
        <taxon>Bacteria</taxon>
        <taxon>Pseudomonadati</taxon>
        <taxon>Planctomycetota</taxon>
        <taxon>Planctomycetia</taxon>
        <taxon>Isosphaerales</taxon>
        <taxon>Isosphaeraceae</taxon>
        <taxon>Singulisphaera</taxon>
    </lineage>
</organism>
<dbReference type="GO" id="GO:0004180">
    <property type="term" value="F:carboxypeptidase activity"/>
    <property type="evidence" value="ECO:0007669"/>
    <property type="project" value="UniProtKB-KW"/>
</dbReference>
<keyword evidence="2" id="KW-0378">Hydrolase</keyword>
<protein>
    <submittedName>
        <fullName evidence="2">Carboxypeptidase regulatory-like domain-containing protein</fullName>
    </submittedName>
</protein>
<gene>
    <name evidence="2" type="ORF">V5E97_23575</name>
</gene>
<keyword evidence="2" id="KW-0121">Carboxypeptidase</keyword>
<dbReference type="AlphaFoldDB" id="A0AAU7C7F6"/>
<accession>A0AAU7C7F6</accession>
<evidence type="ECO:0000313" key="2">
    <source>
        <dbReference type="EMBL" id="XBH01328.1"/>
    </source>
</evidence>
<dbReference type="EMBL" id="CP155447">
    <property type="protein sequence ID" value="XBH01328.1"/>
    <property type="molecule type" value="Genomic_DNA"/>
</dbReference>
<reference evidence="2" key="1">
    <citation type="submission" date="2024-05" db="EMBL/GenBank/DDBJ databases">
        <title>Planctomycetes of the genus Singulisphaera possess chitinolytic capabilities.</title>
        <authorList>
            <person name="Ivanova A."/>
        </authorList>
    </citation>
    <scope>NUCLEOTIDE SEQUENCE</scope>
    <source>
        <strain evidence="2">Ch08T</strain>
    </source>
</reference>